<sequence>MPTPASNTPAHRPPEQGKSAIPMAEHSHAQLVRKGYDAFSRGDMDTLRSLMTSDCAHHVPGNHILSGDYKGQDNVIELYRRLFDETGGTFEVTLERVVVDGRGHAVSVHRYTAERGDRRLEQNGALIFRIIGDKISDIDECQEDLEKEQEFWS</sequence>
<gene>
    <name evidence="2" type="ORF">STRIP9103_05257</name>
</gene>
<dbReference type="Gene3D" id="3.10.450.50">
    <property type="match status" value="1"/>
</dbReference>
<accession>L1KV34</accession>
<evidence type="ECO:0000313" key="2">
    <source>
        <dbReference type="EMBL" id="EKX64502.1"/>
    </source>
</evidence>
<dbReference type="Pfam" id="PF12680">
    <property type="entry name" value="SnoaL_2"/>
    <property type="match status" value="1"/>
</dbReference>
<comment type="caution">
    <text evidence="2">The sequence shown here is derived from an EMBL/GenBank/DDBJ whole genome shotgun (WGS) entry which is preliminary data.</text>
</comment>
<name>L1KV34_9ACTN</name>
<dbReference type="PATRIC" id="fig|698759.3.peg.4856"/>
<dbReference type="InterPro" id="IPR032710">
    <property type="entry name" value="NTF2-like_dom_sf"/>
</dbReference>
<dbReference type="SUPFAM" id="SSF54427">
    <property type="entry name" value="NTF2-like"/>
    <property type="match status" value="1"/>
</dbReference>
<proteinExistence type="predicted"/>
<dbReference type="Proteomes" id="UP000010411">
    <property type="component" value="Unassembled WGS sequence"/>
</dbReference>
<reference evidence="2 3" key="1">
    <citation type="submission" date="2012-11" db="EMBL/GenBank/DDBJ databases">
        <authorList>
            <person name="Huguet-Tapia J.C."/>
            <person name="Durkin A.S."/>
            <person name="Pettis G.S."/>
            <person name="Badger J.H."/>
        </authorList>
    </citation>
    <scope>NUCLEOTIDE SEQUENCE [LARGE SCALE GENOMIC DNA]</scope>
    <source>
        <strain evidence="2 3">91-03</strain>
    </source>
</reference>
<dbReference type="InterPro" id="IPR037401">
    <property type="entry name" value="SnoaL-like"/>
</dbReference>
<evidence type="ECO:0000259" key="1">
    <source>
        <dbReference type="Pfam" id="PF12680"/>
    </source>
</evidence>
<dbReference type="AlphaFoldDB" id="L1KV34"/>
<keyword evidence="3" id="KW-1185">Reference proteome</keyword>
<feature type="domain" description="SnoaL-like" evidence="1">
    <location>
        <begin position="32"/>
        <end position="137"/>
    </location>
</feature>
<organism evidence="2 3">
    <name type="scientific">Streptomyces ipomoeae 91-03</name>
    <dbReference type="NCBI Taxonomy" id="698759"/>
    <lineage>
        <taxon>Bacteria</taxon>
        <taxon>Bacillati</taxon>
        <taxon>Actinomycetota</taxon>
        <taxon>Actinomycetes</taxon>
        <taxon>Kitasatosporales</taxon>
        <taxon>Streptomycetaceae</taxon>
        <taxon>Streptomyces</taxon>
    </lineage>
</organism>
<evidence type="ECO:0000313" key="3">
    <source>
        <dbReference type="Proteomes" id="UP000010411"/>
    </source>
</evidence>
<dbReference type="EMBL" id="AEJC01000368">
    <property type="protein sequence ID" value="EKX64502.1"/>
    <property type="molecule type" value="Genomic_DNA"/>
</dbReference>
<protein>
    <submittedName>
        <fullName evidence="2">SnoaL-like polyketide cyclase</fullName>
    </submittedName>
</protein>